<feature type="compositionally biased region" description="Low complexity" evidence="3">
    <location>
        <begin position="82"/>
        <end position="92"/>
    </location>
</feature>
<evidence type="ECO:0000256" key="3">
    <source>
        <dbReference type="SAM" id="MobiDB-lite"/>
    </source>
</evidence>
<dbReference type="EMBL" id="CP092429">
    <property type="protein sequence ID" value="ULP52960.1"/>
    <property type="molecule type" value="Genomic_DNA"/>
</dbReference>
<evidence type="ECO:0000313" key="6">
    <source>
        <dbReference type="Proteomes" id="UP001055253"/>
    </source>
</evidence>
<dbReference type="InterPro" id="IPR023346">
    <property type="entry name" value="Lysozyme-like_dom_sf"/>
</dbReference>
<proteinExistence type="inferred from homology"/>
<dbReference type="Pfam" id="PF06737">
    <property type="entry name" value="Transglycosylas"/>
    <property type="match status" value="1"/>
</dbReference>
<dbReference type="InterPro" id="IPR010618">
    <property type="entry name" value="RPF"/>
</dbReference>
<sequence>MKNVRKTLIVAAITETFVTVPTAATANADDGLDPNAVGADTTGFDPNLPAAPGAFEPPAPQDAPPAPELADADPDLPPPAPDAMIAPVDMPDGPAPEDAPPAPDAFAPPAPEDVPPAPEPVAFEPPAPDVAPPPAPKVYTVNWDAIAQCESGGNWGINTGNGYSGGLQFTASTWRASGGAGSAAGASREEQIRVAENVLRSQGIGAWPVCGRRG</sequence>
<feature type="domain" description="Resuscitation-promoting factor core lysozyme-like" evidence="4">
    <location>
        <begin position="141"/>
        <end position="210"/>
    </location>
</feature>
<accession>A0ABY3V9G6</accession>
<feature type="region of interest" description="Disordered" evidence="3">
    <location>
        <begin position="26"/>
        <end position="135"/>
    </location>
</feature>
<dbReference type="RefSeq" id="WP_240168942.1">
    <property type="nucleotide sequence ID" value="NZ_CP085200.1"/>
</dbReference>
<evidence type="ECO:0000256" key="1">
    <source>
        <dbReference type="ARBA" id="ARBA00010830"/>
    </source>
</evidence>
<dbReference type="Gene3D" id="1.10.530.10">
    <property type="match status" value="1"/>
</dbReference>
<feature type="compositionally biased region" description="Pro residues" evidence="3">
    <location>
        <begin position="55"/>
        <end position="67"/>
    </location>
</feature>
<keyword evidence="6" id="KW-1185">Reference proteome</keyword>
<organism evidence="5 6">
    <name type="scientific">Mycobacterium ulcerans</name>
    <dbReference type="NCBI Taxonomy" id="1809"/>
    <lineage>
        <taxon>Bacteria</taxon>
        <taxon>Bacillati</taxon>
        <taxon>Actinomycetota</taxon>
        <taxon>Actinomycetes</taxon>
        <taxon>Mycobacteriales</taxon>
        <taxon>Mycobacteriaceae</taxon>
        <taxon>Mycobacterium</taxon>
        <taxon>Mycobacterium ulcerans group</taxon>
    </lineage>
</organism>
<gene>
    <name evidence="5" type="ORF">MJO63_07215</name>
</gene>
<evidence type="ECO:0000259" key="4">
    <source>
        <dbReference type="Pfam" id="PF06737"/>
    </source>
</evidence>
<name>A0ABY3V9G6_MYCUL</name>
<evidence type="ECO:0000256" key="2">
    <source>
        <dbReference type="ARBA" id="ARBA00022801"/>
    </source>
</evidence>
<feature type="compositionally biased region" description="Pro residues" evidence="3">
    <location>
        <begin position="93"/>
        <end position="135"/>
    </location>
</feature>
<dbReference type="CDD" id="cd13925">
    <property type="entry name" value="RPF"/>
    <property type="match status" value="1"/>
</dbReference>
<evidence type="ECO:0000313" key="5">
    <source>
        <dbReference type="EMBL" id="ULP52960.1"/>
    </source>
</evidence>
<protein>
    <submittedName>
        <fullName evidence="5">Transglycosylase family protein</fullName>
    </submittedName>
</protein>
<comment type="similarity">
    <text evidence="1">Belongs to the transglycosylase family. Rpf subfamily.</text>
</comment>
<reference evidence="5" key="1">
    <citation type="submission" date="2022-08" db="EMBL/GenBank/DDBJ databases">
        <title>Whole genome sequencing of non-tuberculosis mycobacteria type-strains.</title>
        <authorList>
            <person name="Igarashi Y."/>
            <person name="Osugi A."/>
            <person name="Mitarai S."/>
        </authorList>
    </citation>
    <scope>NUCLEOTIDE SEQUENCE</scope>
    <source>
        <strain evidence="5">ATCC 19423</strain>
    </source>
</reference>
<dbReference type="SUPFAM" id="SSF53955">
    <property type="entry name" value="Lysozyme-like"/>
    <property type="match status" value="1"/>
</dbReference>
<keyword evidence="2" id="KW-0378">Hydrolase</keyword>
<dbReference type="Proteomes" id="UP001055253">
    <property type="component" value="Chromosome"/>
</dbReference>